<dbReference type="InterPro" id="IPR002569">
    <property type="entry name" value="Met_Sox_Rdtase_MsrA_dom"/>
</dbReference>
<keyword evidence="9" id="KW-1185">Reference proteome</keyword>
<protein>
    <recommendedName>
        <fullName evidence="1">peptide-methionine (S)-S-oxide reductase</fullName>
        <ecNumber evidence="1">1.8.4.11</ecNumber>
    </recommendedName>
</protein>
<dbReference type="RefSeq" id="WP_053974060.1">
    <property type="nucleotide sequence ID" value="NZ_FNUE01000001.1"/>
</dbReference>
<evidence type="ECO:0000256" key="2">
    <source>
        <dbReference type="ARBA" id="ARBA00023002"/>
    </source>
</evidence>
<sequence length="164" mass="18863">MQIDKVAFGGGCHWCTEAVFQSLKGVEKVEQGWVSSSNENNTYSEAVIVHFYAELISLKHLIQVHLATHKSTSNHSMRKKYRSAIYIFSDEQKIASNAILDEIQKQTTAKIITQVLPFSKFKPSDSQFQNYYKKNPQKPFCKKYILPKLELISNQFSDKILVKK</sequence>
<dbReference type="Pfam" id="PF01625">
    <property type="entry name" value="PMSR"/>
    <property type="match status" value="1"/>
</dbReference>
<name>A0A0M9CGG1_9FLAO</name>
<reference evidence="7 9" key="2">
    <citation type="submission" date="2016-10" db="EMBL/GenBank/DDBJ databases">
        <authorList>
            <person name="Varghese N."/>
            <person name="Submissions S."/>
        </authorList>
    </citation>
    <scope>NUCLEOTIDE SEQUENCE [LARGE SCALE GENOMIC DNA]</scope>
    <source>
        <strain evidence="7 9">DSW-5</strain>
    </source>
</reference>
<dbReference type="Gene3D" id="3.30.1060.10">
    <property type="entry name" value="Peptide methionine sulphoxide reductase MsrA"/>
    <property type="match status" value="1"/>
</dbReference>
<feature type="domain" description="Peptide methionine sulphoxide reductase MsrA" evidence="5">
    <location>
        <begin position="6"/>
        <end position="141"/>
    </location>
</feature>
<comment type="catalytic activity">
    <reaction evidence="4">
        <text>[thioredoxin]-disulfide + L-methionine + H2O = L-methionine (S)-S-oxide + [thioredoxin]-dithiol</text>
        <dbReference type="Rhea" id="RHEA:19993"/>
        <dbReference type="Rhea" id="RHEA-COMP:10698"/>
        <dbReference type="Rhea" id="RHEA-COMP:10700"/>
        <dbReference type="ChEBI" id="CHEBI:15377"/>
        <dbReference type="ChEBI" id="CHEBI:29950"/>
        <dbReference type="ChEBI" id="CHEBI:50058"/>
        <dbReference type="ChEBI" id="CHEBI:57844"/>
        <dbReference type="ChEBI" id="CHEBI:58772"/>
        <dbReference type="EC" id="1.8.4.11"/>
    </reaction>
</comment>
<proteinExistence type="predicted"/>
<dbReference type="PATRIC" id="fig|1300348.6.peg.1475"/>
<dbReference type="SUPFAM" id="SSF55068">
    <property type="entry name" value="Peptide methionine sulfoxide reductase"/>
    <property type="match status" value="1"/>
</dbReference>
<evidence type="ECO:0000313" key="6">
    <source>
        <dbReference type="EMBL" id="KOY51916.1"/>
    </source>
</evidence>
<organism evidence="6 8">
    <name type="scientific">Polaribacter dokdonensis DSW-5</name>
    <dbReference type="NCBI Taxonomy" id="1300348"/>
    <lineage>
        <taxon>Bacteria</taxon>
        <taxon>Pseudomonadati</taxon>
        <taxon>Bacteroidota</taxon>
        <taxon>Flavobacteriia</taxon>
        <taxon>Flavobacteriales</taxon>
        <taxon>Flavobacteriaceae</taxon>
    </lineage>
</organism>
<dbReference type="Proteomes" id="UP000037716">
    <property type="component" value="Unassembled WGS sequence"/>
</dbReference>
<evidence type="ECO:0000256" key="3">
    <source>
        <dbReference type="ARBA" id="ARBA00047806"/>
    </source>
</evidence>
<dbReference type="PANTHER" id="PTHR43774">
    <property type="entry name" value="PEPTIDE METHIONINE SULFOXIDE REDUCTASE"/>
    <property type="match status" value="1"/>
</dbReference>
<dbReference type="STRING" id="1300348.I602_1476"/>
<accession>A0A0M9CGG1</accession>
<evidence type="ECO:0000259" key="5">
    <source>
        <dbReference type="Pfam" id="PF01625"/>
    </source>
</evidence>
<evidence type="ECO:0000313" key="7">
    <source>
        <dbReference type="EMBL" id="SED99908.1"/>
    </source>
</evidence>
<dbReference type="PANTHER" id="PTHR43774:SF1">
    <property type="entry name" value="PEPTIDE METHIONINE SULFOXIDE REDUCTASE MSRA 2"/>
    <property type="match status" value="1"/>
</dbReference>
<dbReference type="AlphaFoldDB" id="A0A0M9CGG1"/>
<keyword evidence="2" id="KW-0560">Oxidoreductase</keyword>
<evidence type="ECO:0000313" key="9">
    <source>
        <dbReference type="Proteomes" id="UP000183071"/>
    </source>
</evidence>
<comment type="catalytic activity">
    <reaction evidence="3">
        <text>L-methionyl-[protein] + [thioredoxin]-disulfide + H2O = L-methionyl-(S)-S-oxide-[protein] + [thioredoxin]-dithiol</text>
        <dbReference type="Rhea" id="RHEA:14217"/>
        <dbReference type="Rhea" id="RHEA-COMP:10698"/>
        <dbReference type="Rhea" id="RHEA-COMP:10700"/>
        <dbReference type="Rhea" id="RHEA-COMP:12313"/>
        <dbReference type="Rhea" id="RHEA-COMP:12315"/>
        <dbReference type="ChEBI" id="CHEBI:15377"/>
        <dbReference type="ChEBI" id="CHEBI:16044"/>
        <dbReference type="ChEBI" id="CHEBI:29950"/>
        <dbReference type="ChEBI" id="CHEBI:44120"/>
        <dbReference type="ChEBI" id="CHEBI:50058"/>
        <dbReference type="EC" id="1.8.4.11"/>
    </reaction>
</comment>
<reference evidence="6 8" key="1">
    <citation type="submission" date="2015-07" db="EMBL/GenBank/DDBJ databases">
        <title>Genome of Polaribacter dokdonenesis DSW-5, isolated from seawater off Dokdo in Korea.</title>
        <authorList>
            <person name="Yoon K."/>
            <person name="Song J.Y."/>
            <person name="Kim J.F."/>
        </authorList>
    </citation>
    <scope>NUCLEOTIDE SEQUENCE [LARGE SCALE GENOMIC DNA]</scope>
    <source>
        <strain evidence="6 8">DSW-5</strain>
    </source>
</reference>
<evidence type="ECO:0000256" key="1">
    <source>
        <dbReference type="ARBA" id="ARBA00012502"/>
    </source>
</evidence>
<comment type="caution">
    <text evidence="6">The sequence shown here is derived from an EMBL/GenBank/DDBJ whole genome shotgun (WGS) entry which is preliminary data.</text>
</comment>
<dbReference type="OrthoDB" id="4174719at2"/>
<gene>
    <name evidence="6" type="ORF">I602_1476</name>
    <name evidence="7" type="ORF">SAMN05444353_0292</name>
</gene>
<dbReference type="Proteomes" id="UP000183071">
    <property type="component" value="Unassembled WGS sequence"/>
</dbReference>
<evidence type="ECO:0000313" key="8">
    <source>
        <dbReference type="Proteomes" id="UP000037716"/>
    </source>
</evidence>
<dbReference type="GO" id="GO:0008113">
    <property type="term" value="F:peptide-methionine (S)-S-oxide reductase activity"/>
    <property type="evidence" value="ECO:0007669"/>
    <property type="project" value="UniProtKB-EC"/>
</dbReference>
<evidence type="ECO:0000256" key="4">
    <source>
        <dbReference type="ARBA" id="ARBA00048782"/>
    </source>
</evidence>
<dbReference type="InterPro" id="IPR036509">
    <property type="entry name" value="Met_Sox_Rdtase_MsrA_sf"/>
</dbReference>
<dbReference type="EC" id="1.8.4.11" evidence="1"/>
<dbReference type="EMBL" id="FNUE01000001">
    <property type="protein sequence ID" value="SED99908.1"/>
    <property type="molecule type" value="Genomic_DNA"/>
</dbReference>
<dbReference type="EMBL" id="LGBR01000001">
    <property type="protein sequence ID" value="KOY51916.1"/>
    <property type="molecule type" value="Genomic_DNA"/>
</dbReference>